<keyword evidence="3" id="KW-1185">Reference proteome</keyword>
<proteinExistence type="predicted"/>
<feature type="region of interest" description="Disordered" evidence="1">
    <location>
        <begin position="1"/>
        <end position="28"/>
    </location>
</feature>
<feature type="compositionally biased region" description="Basic and acidic residues" evidence="1">
    <location>
        <begin position="1"/>
        <end position="14"/>
    </location>
</feature>
<dbReference type="Proteomes" id="UP000008866">
    <property type="component" value="Unassembled WGS sequence"/>
</dbReference>
<evidence type="ECO:0000256" key="1">
    <source>
        <dbReference type="SAM" id="MobiDB-lite"/>
    </source>
</evidence>
<sequence>MEERERGRSGERGQLHLHRSPLSAGRKRAFPPPGVSWLIILVVPALGVQEETQQRWPCLQCNAHQGSRRLGNRPEEENSMLMQRDRWHRIKQNKNKKKKNRNGARYGLPYLLDVLDVAHDAAGDGADAAAAAAADADTGAAVEVEETSCGLLEAYRTSNVEGHTLTVTDPLGNRGVVYVLERVFQLTPLQVERFSAQFVRTAFLFSLLPPLLLSFSSY</sequence>
<gene>
    <name evidence="2" type="ORF">ARB_04869</name>
</gene>
<dbReference type="RefSeq" id="XP_003016580.1">
    <property type="nucleotide sequence ID" value="XM_003016534.1"/>
</dbReference>
<name>D4AKM6_ARTBC</name>
<dbReference type="GeneID" id="9522062"/>
<evidence type="ECO:0000313" key="2">
    <source>
        <dbReference type="EMBL" id="EFE35935.1"/>
    </source>
</evidence>
<comment type="caution">
    <text evidence="2">The sequence shown here is derived from an EMBL/GenBank/DDBJ whole genome shotgun (WGS) entry which is preliminary data.</text>
</comment>
<dbReference type="AlphaFoldDB" id="D4AKM6"/>
<accession>D4AKM6</accession>
<evidence type="ECO:0000313" key="3">
    <source>
        <dbReference type="Proteomes" id="UP000008866"/>
    </source>
</evidence>
<dbReference type="EMBL" id="ABSU01000002">
    <property type="protein sequence ID" value="EFE35935.1"/>
    <property type="molecule type" value="Genomic_DNA"/>
</dbReference>
<reference evidence="3" key="1">
    <citation type="journal article" date="2011" name="Genome Biol.">
        <title>Comparative and functional genomics provide insights into the pathogenicity of dermatophytic fungi.</title>
        <authorList>
            <person name="Burmester A."/>
            <person name="Shelest E."/>
            <person name="Gloeckner G."/>
            <person name="Heddergott C."/>
            <person name="Schindler S."/>
            <person name="Staib P."/>
            <person name="Heidel A."/>
            <person name="Felder M."/>
            <person name="Petzold A."/>
            <person name="Szafranski K."/>
            <person name="Feuermann M."/>
            <person name="Pedruzzi I."/>
            <person name="Priebe S."/>
            <person name="Groth M."/>
            <person name="Winkler R."/>
            <person name="Li W."/>
            <person name="Kniemeyer O."/>
            <person name="Schroeckh V."/>
            <person name="Hertweck C."/>
            <person name="Hube B."/>
            <person name="White T.C."/>
            <person name="Platzer M."/>
            <person name="Guthke R."/>
            <person name="Heitman J."/>
            <person name="Woestemeyer J."/>
            <person name="Zipfel P.F."/>
            <person name="Monod M."/>
            <person name="Brakhage A.A."/>
        </authorList>
    </citation>
    <scope>NUCLEOTIDE SEQUENCE [LARGE SCALE GENOMIC DNA]</scope>
    <source>
        <strain evidence="3">ATCC MYA-4681 / CBS 112371</strain>
    </source>
</reference>
<dbReference type="HOGENOM" id="CLU_1266603_0_0_1"/>
<feature type="compositionally biased region" description="Basic residues" evidence="1">
    <location>
        <begin position="15"/>
        <end position="28"/>
    </location>
</feature>
<organism evidence="2 3">
    <name type="scientific">Arthroderma benhamiae (strain ATCC MYA-4681 / CBS 112371)</name>
    <name type="common">Trichophyton mentagrophytes</name>
    <dbReference type="NCBI Taxonomy" id="663331"/>
    <lineage>
        <taxon>Eukaryota</taxon>
        <taxon>Fungi</taxon>
        <taxon>Dikarya</taxon>
        <taxon>Ascomycota</taxon>
        <taxon>Pezizomycotina</taxon>
        <taxon>Eurotiomycetes</taxon>
        <taxon>Eurotiomycetidae</taxon>
        <taxon>Onygenales</taxon>
        <taxon>Arthrodermataceae</taxon>
        <taxon>Trichophyton</taxon>
    </lineage>
</organism>
<dbReference type="KEGG" id="abe:ARB_04869"/>
<protein>
    <submittedName>
        <fullName evidence="2">Uncharacterized protein</fullName>
    </submittedName>
</protein>